<feature type="compositionally biased region" description="Polar residues" evidence="1">
    <location>
        <begin position="227"/>
        <end position="248"/>
    </location>
</feature>
<feature type="chain" id="PRO_5001722988" evidence="3">
    <location>
        <begin position="31"/>
        <end position="430"/>
    </location>
</feature>
<proteinExistence type="predicted"/>
<sequence>MVKLKSCIESRCMAMELALCLLVGLQLVKAQLQGSTCDLGHKLTSSSQRDSREHQHQHRIAPPSTKWSVDLDDSMNSMPKVKRRNSTDEAAASAVMPPQGAAAGDTSVTSKRQEACPSGTEERHGIKSWSSCPPPAITADFAVDDGSSSSPDTSCRQDSSSKTSNGGSSACLTPSSTIFSDMSDNINSTLGSSSSSSPLSSPTMDSDSSPSSLSGSLPDINLGDPDSASNSNSNLNQTNISSDSSGNMGTPPSPSQSKSKSDAAAVAAGVTVPVGVIALGLAALFILHKQKQRRQGVSATSESIQGQRDEELADSPAVQCPEKGTPNDGNAAANLTASTRLKNTSPPQPQVESQIWTESAEGTSDGSHLTESSHAADAVSAPCTTQVRESPKGSVSSSPQAVSIGAARAKSLKRKPVPAFIVRDSGEGAR</sequence>
<keyword evidence="2" id="KW-0472">Membrane</keyword>
<evidence type="ECO:0000313" key="4">
    <source>
        <dbReference type="EMBL" id="CDI53608.1"/>
    </source>
</evidence>
<protein>
    <submittedName>
        <fullName evidence="4">Uncharacterized protein</fullName>
    </submittedName>
</protein>
<feature type="compositionally biased region" description="Polar residues" evidence="1">
    <location>
        <begin position="146"/>
        <end position="158"/>
    </location>
</feature>
<feature type="compositionally biased region" description="Low complexity" evidence="1">
    <location>
        <begin position="255"/>
        <end position="266"/>
    </location>
</feature>
<feature type="compositionally biased region" description="Polar residues" evidence="1">
    <location>
        <begin position="333"/>
        <end position="373"/>
    </location>
</feature>
<keyword evidence="2" id="KW-0812">Transmembrane</keyword>
<feature type="compositionally biased region" description="Low complexity" evidence="1">
    <location>
        <begin position="160"/>
        <end position="169"/>
    </location>
</feature>
<keyword evidence="2" id="KW-1133">Transmembrane helix</keyword>
<feature type="transmembrane region" description="Helical" evidence="2">
    <location>
        <begin position="263"/>
        <end position="287"/>
    </location>
</feature>
<feature type="region of interest" description="Disordered" evidence="1">
    <location>
        <begin position="182"/>
        <end position="266"/>
    </location>
</feature>
<evidence type="ECO:0000256" key="3">
    <source>
        <dbReference type="SAM" id="SignalP"/>
    </source>
</evidence>
<feature type="compositionally biased region" description="Low complexity" evidence="1">
    <location>
        <begin position="183"/>
        <end position="220"/>
    </location>
</feature>
<evidence type="ECO:0000256" key="1">
    <source>
        <dbReference type="SAM" id="MobiDB-lite"/>
    </source>
</evidence>
<keyword evidence="3" id="KW-0732">Signal</keyword>
<organism evidence="4">
    <name type="scientific">Melanopsichium pennsylvanicum 4</name>
    <dbReference type="NCBI Taxonomy" id="1398559"/>
    <lineage>
        <taxon>Eukaryota</taxon>
        <taxon>Fungi</taxon>
        <taxon>Dikarya</taxon>
        <taxon>Basidiomycota</taxon>
        <taxon>Ustilaginomycotina</taxon>
        <taxon>Ustilaginomycetes</taxon>
        <taxon>Ustilaginales</taxon>
        <taxon>Ustilaginaceae</taxon>
        <taxon>Melanopsichium</taxon>
    </lineage>
</organism>
<dbReference type="EMBL" id="HG529584">
    <property type="protein sequence ID" value="CDI53608.1"/>
    <property type="molecule type" value="Genomic_DNA"/>
</dbReference>
<feature type="region of interest" description="Disordered" evidence="1">
    <location>
        <begin position="291"/>
        <end position="430"/>
    </location>
</feature>
<feature type="signal peptide" evidence="3">
    <location>
        <begin position="1"/>
        <end position="30"/>
    </location>
</feature>
<evidence type="ECO:0000256" key="2">
    <source>
        <dbReference type="SAM" id="Phobius"/>
    </source>
</evidence>
<feature type="region of interest" description="Disordered" evidence="1">
    <location>
        <begin position="43"/>
        <end position="170"/>
    </location>
</feature>
<accession>A0A077R404</accession>
<feature type="compositionally biased region" description="Polar residues" evidence="1">
    <location>
        <begin position="295"/>
        <end position="306"/>
    </location>
</feature>
<name>A0A077R404_9BASI</name>
<reference evidence="4" key="1">
    <citation type="journal article" date="2014" name="Genome Biol. Evol.">
        <title>Gene Loss Rather Than Gene Gain Is Associated with a Host Jump from Monocots to Dicots in the Smut Fungus Melanopsichium pennsylvanicum.</title>
        <authorList>
            <person name="Sharma R."/>
            <person name="Mishra B."/>
            <person name="Runge F."/>
            <person name="Thines M."/>
        </authorList>
    </citation>
    <scope>NUCLEOTIDE SEQUENCE</scope>
    <source>
        <strain evidence="4">4</strain>
    </source>
</reference>
<feature type="compositionally biased region" description="Polar residues" evidence="1">
    <location>
        <begin position="382"/>
        <end position="401"/>
    </location>
</feature>
<dbReference type="AlphaFoldDB" id="A0A077R404"/>